<proteinExistence type="predicted"/>
<evidence type="ECO:0000313" key="2">
    <source>
        <dbReference type="Proteomes" id="UP001155110"/>
    </source>
</evidence>
<protein>
    <submittedName>
        <fullName evidence="1">Uncharacterized protein</fullName>
    </submittedName>
</protein>
<dbReference type="EMBL" id="JANTZM010000007">
    <property type="protein sequence ID" value="MCS4157810.1"/>
    <property type="molecule type" value="Genomic_DNA"/>
</dbReference>
<gene>
    <name evidence="1" type="ORF">GGP99_001774</name>
</gene>
<dbReference type="AlphaFoldDB" id="A0AAW5P873"/>
<dbReference type="RefSeq" id="WP_259258338.1">
    <property type="nucleotide sequence ID" value="NZ_JANTZM010000007.1"/>
</dbReference>
<name>A0AAW5P873_9BACT</name>
<sequence length="140" mass="15053">MDTAERTFNSVKKAVASLASASFSIKQAIENNGPALEHLLERPSHAVEKRVAGSLAANVARDRTTANGVGWGEASINVQAHGIQYSTRNGLQFGWEVHEGASNPKSVTAWVIHPDGTLDQDSTLGQALKEEGFNITDLQW</sequence>
<accession>A0AAW5P873</accession>
<comment type="caution">
    <text evidence="1">The sequence shown here is derived from an EMBL/GenBank/DDBJ whole genome shotgun (WGS) entry which is preliminary data.</text>
</comment>
<dbReference type="Proteomes" id="UP001155110">
    <property type="component" value="Unassembled WGS sequence"/>
</dbReference>
<evidence type="ECO:0000313" key="1">
    <source>
        <dbReference type="EMBL" id="MCS4157810.1"/>
    </source>
</evidence>
<reference evidence="1" key="1">
    <citation type="submission" date="2022-08" db="EMBL/GenBank/DDBJ databases">
        <title>Genomic Encyclopedia of Type Strains, Phase V (KMG-V): Genome sequencing to study the core and pangenomes of soil and plant-associated prokaryotes.</title>
        <authorList>
            <person name="Whitman W."/>
        </authorList>
    </citation>
    <scope>NUCLEOTIDE SEQUENCE</scope>
    <source>
        <strain evidence="1">SP3002</strain>
    </source>
</reference>
<organism evidence="1 2">
    <name type="scientific">Salinibacter ruber</name>
    <dbReference type="NCBI Taxonomy" id="146919"/>
    <lineage>
        <taxon>Bacteria</taxon>
        <taxon>Pseudomonadati</taxon>
        <taxon>Rhodothermota</taxon>
        <taxon>Rhodothermia</taxon>
        <taxon>Rhodothermales</taxon>
        <taxon>Salinibacteraceae</taxon>
        <taxon>Salinibacter</taxon>
    </lineage>
</organism>